<evidence type="ECO:0000313" key="3">
    <source>
        <dbReference type="Proteomes" id="UP000185696"/>
    </source>
</evidence>
<dbReference type="PROSITE" id="PS50075">
    <property type="entry name" value="CARRIER"/>
    <property type="match status" value="1"/>
</dbReference>
<comment type="caution">
    <text evidence="2">The sequence shown here is derived from an EMBL/GenBank/DDBJ whole genome shotgun (WGS) entry which is preliminary data.</text>
</comment>
<dbReference type="InterPro" id="IPR036736">
    <property type="entry name" value="ACP-like_sf"/>
</dbReference>
<dbReference type="EMBL" id="MSIF01000001">
    <property type="protein sequence ID" value="OLF14231.1"/>
    <property type="molecule type" value="Genomic_DNA"/>
</dbReference>
<protein>
    <submittedName>
        <fullName evidence="2">Isochorismatase</fullName>
    </submittedName>
</protein>
<evidence type="ECO:0000313" key="2">
    <source>
        <dbReference type="EMBL" id="OLF14231.1"/>
    </source>
</evidence>
<dbReference type="Pfam" id="PF00550">
    <property type="entry name" value="PP-binding"/>
    <property type="match status" value="1"/>
</dbReference>
<evidence type="ECO:0000259" key="1">
    <source>
        <dbReference type="PROSITE" id="PS50075"/>
    </source>
</evidence>
<dbReference type="SUPFAM" id="SSF47336">
    <property type="entry name" value="ACP-like"/>
    <property type="match status" value="1"/>
</dbReference>
<dbReference type="Proteomes" id="UP000185696">
    <property type="component" value="Unassembled WGS sequence"/>
</dbReference>
<accession>A0A7Z1B1H0</accession>
<sequence length="72" mass="8077">MSDDLREHIAEILDVPPDTIGDEDNLLDHGFDSIRMMSLVEALRAKGHAADFTQLAEQPTLAHWRRLLTVAP</sequence>
<name>A0A7Z1B1H0_9PSEU</name>
<dbReference type="RefSeq" id="WP_075131177.1">
    <property type="nucleotide sequence ID" value="NZ_MSIF01000001.1"/>
</dbReference>
<dbReference type="Gene3D" id="1.10.1200.10">
    <property type="entry name" value="ACP-like"/>
    <property type="match status" value="1"/>
</dbReference>
<dbReference type="InterPro" id="IPR009081">
    <property type="entry name" value="PP-bd_ACP"/>
</dbReference>
<dbReference type="OrthoDB" id="2455700at2"/>
<dbReference type="AlphaFoldDB" id="A0A7Z1B1H0"/>
<proteinExistence type="predicted"/>
<keyword evidence="3" id="KW-1185">Reference proteome</keyword>
<reference evidence="2 3" key="1">
    <citation type="submission" date="2016-12" db="EMBL/GenBank/DDBJ databases">
        <title>The draft genome sequence of Actinophytocola xinjiangensis.</title>
        <authorList>
            <person name="Wang W."/>
            <person name="Yuan L."/>
        </authorList>
    </citation>
    <scope>NUCLEOTIDE SEQUENCE [LARGE SCALE GENOMIC DNA]</scope>
    <source>
        <strain evidence="2 3">CGMCC 4.4663</strain>
    </source>
</reference>
<feature type="domain" description="Carrier" evidence="1">
    <location>
        <begin position="1"/>
        <end position="72"/>
    </location>
</feature>
<gene>
    <name evidence="2" type="ORF">BLA60_03600</name>
</gene>
<organism evidence="2 3">
    <name type="scientific">Actinophytocola xinjiangensis</name>
    <dbReference type="NCBI Taxonomy" id="485602"/>
    <lineage>
        <taxon>Bacteria</taxon>
        <taxon>Bacillati</taxon>
        <taxon>Actinomycetota</taxon>
        <taxon>Actinomycetes</taxon>
        <taxon>Pseudonocardiales</taxon>
        <taxon>Pseudonocardiaceae</taxon>
    </lineage>
</organism>